<gene>
    <name evidence="1" type="ORF">AKJ51_05105</name>
</gene>
<evidence type="ECO:0000313" key="2">
    <source>
        <dbReference type="Proteomes" id="UP000070263"/>
    </source>
</evidence>
<dbReference type="InterPro" id="IPR029058">
    <property type="entry name" value="AB_hydrolase_fold"/>
</dbReference>
<dbReference type="Pfam" id="PF12715">
    <property type="entry name" value="Abhydrolase_7"/>
    <property type="match status" value="1"/>
</dbReference>
<evidence type="ECO:0008006" key="3">
    <source>
        <dbReference type="Google" id="ProtNLM"/>
    </source>
</evidence>
<dbReference type="Gene3D" id="3.40.50.1820">
    <property type="entry name" value="alpha/beta hydrolase"/>
    <property type="match status" value="1"/>
</dbReference>
<dbReference type="PANTHER" id="PTHR22946:SF8">
    <property type="entry name" value="ACETYL XYLAN ESTERASE DOMAIN-CONTAINING PROTEIN"/>
    <property type="match status" value="1"/>
</dbReference>
<dbReference type="InterPro" id="IPR050261">
    <property type="entry name" value="FrsA_esterase"/>
</dbReference>
<dbReference type="PANTHER" id="PTHR22946">
    <property type="entry name" value="DIENELACTONE HYDROLASE DOMAIN-CONTAINING PROTEIN-RELATED"/>
    <property type="match status" value="1"/>
</dbReference>
<accession>A0A133VG08</accession>
<dbReference type="EMBL" id="LHYE01000099">
    <property type="protein sequence ID" value="KXB05372.1"/>
    <property type="molecule type" value="Genomic_DNA"/>
</dbReference>
<dbReference type="AlphaFoldDB" id="A0A133VG08"/>
<comment type="caution">
    <text evidence="1">The sequence shown here is derived from an EMBL/GenBank/DDBJ whole genome shotgun (WGS) entry which is preliminary data.</text>
</comment>
<name>A0A133VG08_9EURY</name>
<sequence>MERNLSVNKYFRKLAADHVPSHRFDGDTREEWKKWKEDLKPRLIDTLGKMPEKVPLDPETTARWEEDGLVKERVLFNVEDGLSAAAYVFRPNDIEEPVPGILACHGHGAFGKEPVMGNDSSPELAQNIRQHNYDYGLQMAKEGYAVIAIDWRGFGERDDRRKPNYNDVFHGRDICNIHFIRAAVLGMTLLGMDVHDGSCALDYLCDQDYVDPDRIGVMGLSFGGTMTTWMALCDDRIKAADIICYSDRFAHFGMRDVNFCGSQITPGLYELCDVPDLHGLIAPRPLLVEIGVHDECFRVDSAMSCFKEVEKIYSAAECEDKLELDLFEGGHQWSGRKTRHFFEEHLRL</sequence>
<dbReference type="ESTHER" id="9eury-a0a133vg08">
    <property type="family name" value="Abhydrolase_7"/>
</dbReference>
<dbReference type="SUPFAM" id="SSF53474">
    <property type="entry name" value="alpha/beta-Hydrolases"/>
    <property type="match status" value="1"/>
</dbReference>
<proteinExistence type="predicted"/>
<dbReference type="InterPro" id="IPR025890">
    <property type="entry name" value="Abhydrolase_bac"/>
</dbReference>
<organism evidence="1 2">
    <name type="scientific">candidate division MSBL1 archaeon SCGC-AAA382A20</name>
    <dbReference type="NCBI Taxonomy" id="1698280"/>
    <lineage>
        <taxon>Archaea</taxon>
        <taxon>Methanobacteriati</taxon>
        <taxon>Methanobacteriota</taxon>
        <taxon>candidate division MSBL1</taxon>
    </lineage>
</organism>
<protein>
    <recommendedName>
        <fullName evidence="3">Acetyl xylan esterase domain-containing protein</fullName>
    </recommendedName>
</protein>
<dbReference type="Proteomes" id="UP000070263">
    <property type="component" value="Unassembled WGS sequence"/>
</dbReference>
<evidence type="ECO:0000313" key="1">
    <source>
        <dbReference type="EMBL" id="KXB05372.1"/>
    </source>
</evidence>
<keyword evidence="2" id="KW-1185">Reference proteome</keyword>
<reference evidence="1 2" key="1">
    <citation type="journal article" date="2016" name="Sci. Rep.">
        <title>Metabolic traits of an uncultured archaeal lineage -MSBL1- from brine pools of the Red Sea.</title>
        <authorList>
            <person name="Mwirichia R."/>
            <person name="Alam I."/>
            <person name="Rashid M."/>
            <person name="Vinu M."/>
            <person name="Ba-Alawi W."/>
            <person name="Anthony Kamau A."/>
            <person name="Kamanda Ngugi D."/>
            <person name="Goker M."/>
            <person name="Klenk H.P."/>
            <person name="Bajic V."/>
            <person name="Stingl U."/>
        </authorList>
    </citation>
    <scope>NUCLEOTIDE SEQUENCE [LARGE SCALE GENOMIC DNA]</scope>
    <source>
        <strain evidence="1">SCGC-AAA382A20</strain>
    </source>
</reference>